<dbReference type="PANTHER" id="PTHR42923">
    <property type="entry name" value="PROTOPORPHYRINOGEN OXIDASE"/>
    <property type="match status" value="1"/>
</dbReference>
<dbReference type="Gene3D" id="3.50.50.60">
    <property type="entry name" value="FAD/NAD(P)-binding domain"/>
    <property type="match status" value="1"/>
</dbReference>
<dbReference type="InterPro" id="IPR050464">
    <property type="entry name" value="Zeta_carotene_desat/Oxidored"/>
</dbReference>
<proteinExistence type="predicted"/>
<evidence type="ECO:0000259" key="1">
    <source>
        <dbReference type="Pfam" id="PF01593"/>
    </source>
</evidence>
<evidence type="ECO:0000313" key="2">
    <source>
        <dbReference type="EMBL" id="MVU82826.1"/>
    </source>
</evidence>
<dbReference type="PROSITE" id="PS51318">
    <property type="entry name" value="TAT"/>
    <property type="match status" value="1"/>
</dbReference>
<comment type="caution">
    <text evidence="2">The sequence shown here is derived from an EMBL/GenBank/DDBJ whole genome shotgun (WGS) entry which is preliminary data.</text>
</comment>
<dbReference type="Pfam" id="PF01593">
    <property type="entry name" value="Amino_oxidase"/>
    <property type="match status" value="1"/>
</dbReference>
<dbReference type="PANTHER" id="PTHR42923:SF46">
    <property type="entry name" value="AMINE OXIDASE"/>
    <property type="match status" value="1"/>
</dbReference>
<dbReference type="InterPro" id="IPR036188">
    <property type="entry name" value="FAD/NAD-bd_sf"/>
</dbReference>
<dbReference type="SUPFAM" id="SSF51905">
    <property type="entry name" value="FAD/NAD(P)-binding domain"/>
    <property type="match status" value="1"/>
</dbReference>
<accession>A0A7K1V8D1</accession>
<organism evidence="2 3">
    <name type="scientific">Nocardia terrae</name>
    <dbReference type="NCBI Taxonomy" id="2675851"/>
    <lineage>
        <taxon>Bacteria</taxon>
        <taxon>Bacillati</taxon>
        <taxon>Actinomycetota</taxon>
        <taxon>Actinomycetes</taxon>
        <taxon>Mycobacteriales</taxon>
        <taxon>Nocardiaceae</taxon>
        <taxon>Nocardia</taxon>
    </lineage>
</organism>
<reference evidence="2 3" key="1">
    <citation type="submission" date="2019-12" db="EMBL/GenBank/DDBJ databases">
        <title>Nocardia sp. nov. ET3-3 isolated from soil.</title>
        <authorList>
            <person name="Kanchanasin P."/>
            <person name="Tanasupawat S."/>
            <person name="Yuki M."/>
            <person name="Kudo T."/>
        </authorList>
    </citation>
    <scope>NUCLEOTIDE SEQUENCE [LARGE SCALE GENOMIC DNA]</scope>
    <source>
        <strain evidence="2 3">ET3-3</strain>
    </source>
</reference>
<name>A0A7K1V8D1_9NOCA</name>
<gene>
    <name evidence="2" type="ORF">GPX89_37030</name>
</gene>
<evidence type="ECO:0000313" key="3">
    <source>
        <dbReference type="Proteomes" id="UP000466794"/>
    </source>
</evidence>
<dbReference type="GO" id="GO:0016491">
    <property type="term" value="F:oxidoreductase activity"/>
    <property type="evidence" value="ECO:0007669"/>
    <property type="project" value="InterPro"/>
</dbReference>
<sequence>MRRTRRQFIQTAAKAGGVAAALTLAPTGGRAHADPGRTVAVFGAGPAGLTTAHELAERGFSVTVFEKLADFGGKTRSIYTPDGLPGEHGFRSFFGFYHNLPDTLRRIPFPGNPHGVWDNLTRLNAAMIAGMGRHNLTIPLPFPLPFSQFPETPKQFVDSIVAVFETLFRLPPQEAVFAAERLAVYVSSCDERKLGQWEKMTWTDFARLDNSSPEYNRFLGDGFIRELVATKSRNCSAHSIGLVGEEYVWSLLNLNNDTDGKGNDRVMNGPTSETWINPWIDYLRSIGVTFNQGYKLTALTNDGAHITGATVTDANGSRHNVDADYYVAAIPLDKFPDVLTDDLTTADPSLDRIRNLRAAWMVGIQFFLTRPAPLANGHVGYNDAPWGLTSISEAQFWRRSVSSYGDGSAQEVLSAIISEWDEPGTFNGKPARQCSPEELAQETWAQIKAHVNHDGDNPLADDMLRAWQIDPALTNAGTPDIAYDDAIFIQNPGSWDDRPNAWTNLDNLFLAGDWIKTQMNVACMEAANEGGRLAANAVLHASGSGQPEAQITPRFRMPLWEPLKAVDLQLYRAGQPNAFDIIDRHYPTVR</sequence>
<dbReference type="InterPro" id="IPR002937">
    <property type="entry name" value="Amino_oxidase"/>
</dbReference>
<dbReference type="EMBL" id="WRPP01000011">
    <property type="protein sequence ID" value="MVU82826.1"/>
    <property type="molecule type" value="Genomic_DNA"/>
</dbReference>
<dbReference type="PRINTS" id="PR00419">
    <property type="entry name" value="ADXRDTASE"/>
</dbReference>
<feature type="domain" description="Amine oxidase" evidence="1">
    <location>
        <begin position="47"/>
        <end position="539"/>
    </location>
</feature>
<keyword evidence="3" id="KW-1185">Reference proteome</keyword>
<dbReference type="AlphaFoldDB" id="A0A7K1V8D1"/>
<protein>
    <submittedName>
        <fullName evidence="2">NAD(P)-binding protein</fullName>
    </submittedName>
</protein>
<dbReference type="Proteomes" id="UP000466794">
    <property type="component" value="Unassembled WGS sequence"/>
</dbReference>
<dbReference type="InterPro" id="IPR006311">
    <property type="entry name" value="TAT_signal"/>
</dbReference>